<dbReference type="RefSeq" id="XP_058984626.1">
    <property type="nucleotide sequence ID" value="XM_059128643.1"/>
</dbReference>
<evidence type="ECO:0000259" key="2">
    <source>
        <dbReference type="SMART" id="SM00690"/>
    </source>
</evidence>
<feature type="chain" id="PRO_5045475367" evidence="1">
    <location>
        <begin position="16"/>
        <end position="229"/>
    </location>
</feature>
<organism evidence="3 4">
    <name type="scientific">Musca domestica</name>
    <name type="common">House fly</name>
    <dbReference type="NCBI Taxonomy" id="7370"/>
    <lineage>
        <taxon>Eukaryota</taxon>
        <taxon>Metazoa</taxon>
        <taxon>Ecdysozoa</taxon>
        <taxon>Arthropoda</taxon>
        <taxon>Hexapoda</taxon>
        <taxon>Insecta</taxon>
        <taxon>Pterygota</taxon>
        <taxon>Neoptera</taxon>
        <taxon>Endopterygota</taxon>
        <taxon>Diptera</taxon>
        <taxon>Brachycera</taxon>
        <taxon>Muscomorpha</taxon>
        <taxon>Muscoidea</taxon>
        <taxon>Muscidae</taxon>
        <taxon>Musca</taxon>
    </lineage>
</organism>
<dbReference type="InterPro" id="IPR004145">
    <property type="entry name" value="DUF243"/>
</dbReference>
<reference evidence="4" key="1">
    <citation type="submission" date="2025-08" db="UniProtKB">
        <authorList>
            <consortium name="RefSeq"/>
        </authorList>
    </citation>
    <scope>IDENTIFICATION</scope>
    <source>
        <strain evidence="4">Aabys</strain>
        <tissue evidence="4">Whole body</tissue>
    </source>
</reference>
<dbReference type="PANTHER" id="PTHR31927:SF2">
    <property type="entry name" value="FI07246P-RELATED"/>
    <property type="match status" value="1"/>
</dbReference>
<accession>A0ABM3VFQ8</accession>
<keyword evidence="3" id="KW-1185">Reference proteome</keyword>
<dbReference type="Proteomes" id="UP001652621">
    <property type="component" value="Unplaced"/>
</dbReference>
<evidence type="ECO:0000313" key="3">
    <source>
        <dbReference type="Proteomes" id="UP001652621"/>
    </source>
</evidence>
<sequence>MRIVLICSLISAAYSHPLGYIYDQENAFTNPSEIDITNALPNDHSNESIQKPKATSAVEFDKQFYTFSAPEEPIQDNGTLEKILPSLKKKLRVVLIRTPDNQVFEDAAMNMLKQSADNHFAIYVLTKQTDTNDLVQKLQLINNENDIRPEVHFVKYRTHEDAENAQKIIQDQYNALPGRSETYQEEILSMLTNTNISTLVKAVKTEEKSIQEKKNPIRKYLSSRPRTNL</sequence>
<evidence type="ECO:0000256" key="1">
    <source>
        <dbReference type="SAM" id="SignalP"/>
    </source>
</evidence>
<dbReference type="GeneID" id="109613626"/>
<dbReference type="PANTHER" id="PTHR31927">
    <property type="entry name" value="FI07246P-RELATED-RELATED"/>
    <property type="match status" value="1"/>
</dbReference>
<protein>
    <submittedName>
        <fullName evidence="4">Uncharacterized protein LOC109613626</fullName>
    </submittedName>
</protein>
<evidence type="ECO:0000313" key="4">
    <source>
        <dbReference type="RefSeq" id="XP_058984626.1"/>
    </source>
</evidence>
<name>A0ABM3VFQ8_MUSDO</name>
<gene>
    <name evidence="4" type="primary">LOC109613626</name>
</gene>
<keyword evidence="1" id="KW-0732">Signal</keyword>
<dbReference type="Pfam" id="PF03103">
    <property type="entry name" value="DUF243"/>
    <property type="match status" value="1"/>
</dbReference>
<dbReference type="SMART" id="SM00690">
    <property type="entry name" value="DM5"/>
    <property type="match status" value="1"/>
</dbReference>
<feature type="domain" description="DUF243" evidence="2">
    <location>
        <begin position="58"/>
        <end position="159"/>
    </location>
</feature>
<proteinExistence type="predicted"/>
<feature type="signal peptide" evidence="1">
    <location>
        <begin position="1"/>
        <end position="15"/>
    </location>
</feature>